<dbReference type="AlphaFoldDB" id="A0A9W9A5I5"/>
<evidence type="ECO:0000256" key="1">
    <source>
        <dbReference type="SAM" id="SignalP"/>
    </source>
</evidence>
<feature type="signal peptide" evidence="1">
    <location>
        <begin position="1"/>
        <end position="20"/>
    </location>
</feature>
<comment type="caution">
    <text evidence="2">The sequence shown here is derived from an EMBL/GenBank/DDBJ whole genome shotgun (WGS) entry which is preliminary data.</text>
</comment>
<reference evidence="2" key="1">
    <citation type="submission" date="2022-08" db="EMBL/GenBank/DDBJ databases">
        <title>A Global Phylogenomic Analysis of the Shiitake Genus Lentinula.</title>
        <authorList>
            <consortium name="DOE Joint Genome Institute"/>
            <person name="Sierra-Patev S."/>
            <person name="Min B."/>
            <person name="Naranjo-Ortiz M."/>
            <person name="Looney B."/>
            <person name="Konkel Z."/>
            <person name="Slot J.C."/>
            <person name="Sakamoto Y."/>
            <person name="Steenwyk J.L."/>
            <person name="Rokas A."/>
            <person name="Carro J."/>
            <person name="Camarero S."/>
            <person name="Ferreira P."/>
            <person name="Molpeceres G."/>
            <person name="Ruiz-Duenas F.J."/>
            <person name="Serrano A."/>
            <person name="Henrissat B."/>
            <person name="Drula E."/>
            <person name="Hughes K.W."/>
            <person name="Mata J.L."/>
            <person name="Ishikawa N.K."/>
            <person name="Vargas-Isla R."/>
            <person name="Ushijima S."/>
            <person name="Smith C.A."/>
            <person name="Ahrendt S."/>
            <person name="Andreopoulos W."/>
            <person name="He G."/>
            <person name="Labutti K."/>
            <person name="Lipzen A."/>
            <person name="Ng V."/>
            <person name="Riley R."/>
            <person name="Sandor L."/>
            <person name="Barry K."/>
            <person name="Martinez A.T."/>
            <person name="Xiao Y."/>
            <person name="Gibbons J.G."/>
            <person name="Terashima K."/>
            <person name="Grigoriev I.V."/>
            <person name="Hibbett D.S."/>
        </authorList>
    </citation>
    <scope>NUCLEOTIDE SEQUENCE</scope>
    <source>
        <strain evidence="2">JLM2183</strain>
    </source>
</reference>
<dbReference type="EMBL" id="JAOTPV010000015">
    <property type="protein sequence ID" value="KAJ4474866.1"/>
    <property type="molecule type" value="Genomic_DNA"/>
</dbReference>
<gene>
    <name evidence="2" type="ORF">J3R30DRAFT_3503936</name>
</gene>
<dbReference type="OrthoDB" id="3011726at2759"/>
<protein>
    <submittedName>
        <fullName evidence="2">Uncharacterized protein</fullName>
    </submittedName>
</protein>
<proteinExistence type="predicted"/>
<name>A0A9W9A5I5_9AGAR</name>
<evidence type="ECO:0000313" key="2">
    <source>
        <dbReference type="EMBL" id="KAJ4474866.1"/>
    </source>
</evidence>
<keyword evidence="1" id="KW-0732">Signal</keyword>
<accession>A0A9W9A5I5</accession>
<sequence length="138" mass="14522">MKFASAFLTFALGVATGALASPLSRRDTGPSCTIVVTPADGTDADAGKAAYELVYGFLVRMEDSTYPDGTTVSSISLNGPTVTDNGDGSFNAVTSLIVDGLTSGEISDIITEQWPGTWVWSADRSNPGYNWYMESTTC</sequence>
<dbReference type="Proteomes" id="UP001150266">
    <property type="component" value="Unassembled WGS sequence"/>
</dbReference>
<keyword evidence="3" id="KW-1185">Reference proteome</keyword>
<feature type="chain" id="PRO_5040892678" evidence="1">
    <location>
        <begin position="21"/>
        <end position="138"/>
    </location>
</feature>
<organism evidence="2 3">
    <name type="scientific">Lentinula aciculospora</name>
    <dbReference type="NCBI Taxonomy" id="153920"/>
    <lineage>
        <taxon>Eukaryota</taxon>
        <taxon>Fungi</taxon>
        <taxon>Dikarya</taxon>
        <taxon>Basidiomycota</taxon>
        <taxon>Agaricomycotina</taxon>
        <taxon>Agaricomycetes</taxon>
        <taxon>Agaricomycetidae</taxon>
        <taxon>Agaricales</taxon>
        <taxon>Marasmiineae</taxon>
        <taxon>Omphalotaceae</taxon>
        <taxon>Lentinula</taxon>
    </lineage>
</organism>
<evidence type="ECO:0000313" key="3">
    <source>
        <dbReference type="Proteomes" id="UP001150266"/>
    </source>
</evidence>